<evidence type="ECO:0000256" key="1">
    <source>
        <dbReference type="SAM" id="SignalP"/>
    </source>
</evidence>
<dbReference type="GO" id="GO:0046872">
    <property type="term" value="F:metal ion binding"/>
    <property type="evidence" value="ECO:0007669"/>
    <property type="project" value="InterPro"/>
</dbReference>
<accession>C6Y211</accession>
<dbReference type="SUPFAM" id="SSF63411">
    <property type="entry name" value="LuxS/MPP-like metallohydrolase"/>
    <property type="match status" value="1"/>
</dbReference>
<gene>
    <name evidence="2" type="ordered locus">Phep_0782</name>
</gene>
<evidence type="ECO:0008006" key="4">
    <source>
        <dbReference type="Google" id="ProtNLM"/>
    </source>
</evidence>
<dbReference type="HOGENOM" id="CLU_1287867_0_0_10"/>
<dbReference type="InterPro" id="IPR011249">
    <property type="entry name" value="Metalloenz_LuxS/M16"/>
</dbReference>
<dbReference type="EMBL" id="CP001681">
    <property type="protein sequence ID" value="ACU03004.1"/>
    <property type="molecule type" value="Genomic_DNA"/>
</dbReference>
<dbReference type="RefSeq" id="WP_012780950.1">
    <property type="nucleotide sequence ID" value="NC_013061.1"/>
</dbReference>
<protein>
    <recommendedName>
        <fullName evidence="4">Peptidase M16 domain protein</fullName>
    </recommendedName>
</protein>
<dbReference type="Proteomes" id="UP000000852">
    <property type="component" value="Chromosome"/>
</dbReference>
<dbReference type="OrthoDB" id="767018at2"/>
<evidence type="ECO:0000313" key="2">
    <source>
        <dbReference type="EMBL" id="ACU03004.1"/>
    </source>
</evidence>
<sequence>MKILKTTTTAIALLIGISSGFAQSDVMKDPVSYTLKNGMTIIVAENQATPKVYANLSFEAAKVYVAEKAAVQEVTTTLLNQQLTALDAGLSYSDKGLNLATTSAGLEAALQTMYAYINAPGFTEAALAKAKAELLAHLTAQDRYFPETVNAASLNKLSLADVNAYYNEINKPALTFLTIVGNINPAAAKNYTKTVMNQVKPAADLSKNYLVSIN</sequence>
<dbReference type="AlphaFoldDB" id="C6Y211"/>
<evidence type="ECO:0000313" key="3">
    <source>
        <dbReference type="Proteomes" id="UP000000852"/>
    </source>
</evidence>
<reference evidence="2 3" key="1">
    <citation type="journal article" date="2009" name="Stand. Genomic Sci.">
        <title>Complete genome sequence of Pedobacter heparinus type strain (HIM 762-3).</title>
        <authorList>
            <person name="Han C."/>
            <person name="Spring S."/>
            <person name="Lapidus A."/>
            <person name="Del Rio T.G."/>
            <person name="Tice H."/>
            <person name="Copeland A."/>
            <person name="Cheng J.F."/>
            <person name="Lucas S."/>
            <person name="Chen F."/>
            <person name="Nolan M."/>
            <person name="Bruce D."/>
            <person name="Goodwin L."/>
            <person name="Pitluck S."/>
            <person name="Ivanova N."/>
            <person name="Mavromatis K."/>
            <person name="Mikhailova N."/>
            <person name="Pati A."/>
            <person name="Chen A."/>
            <person name="Palaniappan K."/>
            <person name="Land M."/>
            <person name="Hauser L."/>
            <person name="Chang Y.J."/>
            <person name="Jeffries C.C."/>
            <person name="Saunders E."/>
            <person name="Chertkov O."/>
            <person name="Brettin T."/>
            <person name="Goker M."/>
            <person name="Rohde M."/>
            <person name="Bristow J."/>
            <person name="Eisen J.A."/>
            <person name="Markowitz V."/>
            <person name="Hugenholtz P."/>
            <person name="Kyrpides N.C."/>
            <person name="Klenk H.P."/>
            <person name="Detter J.C."/>
        </authorList>
    </citation>
    <scope>NUCLEOTIDE SEQUENCE [LARGE SCALE GENOMIC DNA]</scope>
    <source>
        <strain evidence="3">ATCC 13125 / DSM 2366 / CIP 104194 / JCM 7457 / NBRC 12017 / NCIMB 9290 / NRRL B-14731 / HIM 762-3</strain>
    </source>
</reference>
<feature type="signal peptide" evidence="1">
    <location>
        <begin position="1"/>
        <end position="24"/>
    </location>
</feature>
<dbReference type="STRING" id="485917.Phep_0782"/>
<dbReference type="KEGG" id="phe:Phep_0782"/>
<proteinExistence type="predicted"/>
<dbReference type="eggNOG" id="COG0612">
    <property type="taxonomic scope" value="Bacteria"/>
</dbReference>
<feature type="chain" id="PRO_5002974484" description="Peptidase M16 domain protein" evidence="1">
    <location>
        <begin position="25"/>
        <end position="214"/>
    </location>
</feature>
<keyword evidence="3" id="KW-1185">Reference proteome</keyword>
<dbReference type="Gene3D" id="3.30.830.10">
    <property type="entry name" value="Metalloenzyme, LuxS/M16 peptidase-like"/>
    <property type="match status" value="1"/>
</dbReference>
<keyword evidence="1" id="KW-0732">Signal</keyword>
<name>C6Y211_PEDHD</name>
<organism evidence="2 3">
    <name type="scientific">Pedobacter heparinus (strain ATCC 13125 / DSM 2366 / CIP 104194 / JCM 7457 / NBRC 12017 / NCIMB 9290 / NRRL B-14731 / HIM 762-3)</name>
    <dbReference type="NCBI Taxonomy" id="485917"/>
    <lineage>
        <taxon>Bacteria</taxon>
        <taxon>Pseudomonadati</taxon>
        <taxon>Bacteroidota</taxon>
        <taxon>Sphingobacteriia</taxon>
        <taxon>Sphingobacteriales</taxon>
        <taxon>Sphingobacteriaceae</taxon>
        <taxon>Pedobacter</taxon>
    </lineage>
</organism>